<feature type="domain" description="ParB-like N-terminal" evidence="4">
    <location>
        <begin position="23"/>
        <end position="121"/>
    </location>
</feature>
<dbReference type="CDD" id="cd16393">
    <property type="entry name" value="SPO0J_N"/>
    <property type="match status" value="1"/>
</dbReference>
<name>A0A1G2C842_9BACT</name>
<dbReference type="PANTHER" id="PTHR33375">
    <property type="entry name" value="CHROMOSOME-PARTITIONING PROTEIN PARB-RELATED"/>
    <property type="match status" value="1"/>
</dbReference>
<dbReference type="GO" id="GO:0003677">
    <property type="term" value="F:DNA binding"/>
    <property type="evidence" value="ECO:0007669"/>
    <property type="project" value="UniProtKB-KW"/>
</dbReference>
<reference evidence="5 6" key="1">
    <citation type="journal article" date="2016" name="Nat. Commun.">
        <title>Thousands of microbial genomes shed light on interconnected biogeochemical processes in an aquifer system.</title>
        <authorList>
            <person name="Anantharaman K."/>
            <person name="Brown C.T."/>
            <person name="Hug L.A."/>
            <person name="Sharon I."/>
            <person name="Castelle C.J."/>
            <person name="Probst A.J."/>
            <person name="Thomas B.C."/>
            <person name="Singh A."/>
            <person name="Wilkins M.J."/>
            <person name="Karaoz U."/>
            <person name="Brodie E.L."/>
            <person name="Williams K.H."/>
            <person name="Hubbard S.S."/>
            <person name="Banfield J.F."/>
        </authorList>
    </citation>
    <scope>NUCLEOTIDE SEQUENCE [LARGE SCALE GENOMIC DNA]</scope>
</reference>
<dbReference type="GO" id="GO:0005694">
    <property type="term" value="C:chromosome"/>
    <property type="evidence" value="ECO:0007669"/>
    <property type="project" value="TreeGrafter"/>
</dbReference>
<accession>A0A1G2C842</accession>
<dbReference type="Pfam" id="PF17762">
    <property type="entry name" value="HTH_ParB"/>
    <property type="match status" value="1"/>
</dbReference>
<evidence type="ECO:0000259" key="4">
    <source>
        <dbReference type="SMART" id="SM00470"/>
    </source>
</evidence>
<dbReference type="GO" id="GO:0007059">
    <property type="term" value="P:chromosome segregation"/>
    <property type="evidence" value="ECO:0007669"/>
    <property type="project" value="UniProtKB-KW"/>
</dbReference>
<dbReference type="InterPro" id="IPR003115">
    <property type="entry name" value="ParB_N"/>
</dbReference>
<organism evidence="5 6">
    <name type="scientific">Candidatus Liptonbacteria bacterium RIFCSPHIGHO2_01_FULL_57_28</name>
    <dbReference type="NCBI Taxonomy" id="1798647"/>
    <lineage>
        <taxon>Bacteria</taxon>
        <taxon>Candidatus Liptoniibacteriota</taxon>
    </lineage>
</organism>
<dbReference type="Pfam" id="PF23552">
    <property type="entry name" value="ParB_C"/>
    <property type="match status" value="1"/>
</dbReference>
<dbReference type="InterPro" id="IPR050336">
    <property type="entry name" value="Chromosome_partition/occlusion"/>
</dbReference>
<dbReference type="PANTHER" id="PTHR33375:SF1">
    <property type="entry name" value="CHROMOSOME-PARTITIONING PROTEIN PARB-RELATED"/>
    <property type="match status" value="1"/>
</dbReference>
<dbReference type="EMBL" id="MHKX01000031">
    <property type="protein sequence ID" value="OGY97545.1"/>
    <property type="molecule type" value="Genomic_DNA"/>
</dbReference>
<dbReference type="InterPro" id="IPR004437">
    <property type="entry name" value="ParB/RepB/Spo0J"/>
</dbReference>
<proteinExistence type="inferred from homology"/>
<keyword evidence="2" id="KW-0159">Chromosome partition</keyword>
<protein>
    <recommendedName>
        <fullName evidence="4">ParB-like N-terminal domain-containing protein</fullName>
    </recommendedName>
</protein>
<dbReference type="InterPro" id="IPR036086">
    <property type="entry name" value="ParB/Sulfiredoxin_sf"/>
</dbReference>
<dbReference type="InterPro" id="IPR057240">
    <property type="entry name" value="ParB_dimer_C"/>
</dbReference>
<dbReference type="FunFam" id="3.90.1530.30:FF:000001">
    <property type="entry name" value="Chromosome partitioning protein ParB"/>
    <property type="match status" value="1"/>
</dbReference>
<dbReference type="Pfam" id="PF02195">
    <property type="entry name" value="ParB_N"/>
    <property type="match status" value="1"/>
</dbReference>
<dbReference type="AlphaFoldDB" id="A0A1G2C842"/>
<evidence type="ECO:0000313" key="5">
    <source>
        <dbReference type="EMBL" id="OGY97545.1"/>
    </source>
</evidence>
<dbReference type="SMART" id="SM00470">
    <property type="entry name" value="ParB"/>
    <property type="match status" value="1"/>
</dbReference>
<comment type="caution">
    <text evidence="5">The sequence shown here is derived from an EMBL/GenBank/DDBJ whole genome shotgun (WGS) entry which is preliminary data.</text>
</comment>
<dbReference type="NCBIfam" id="TIGR00180">
    <property type="entry name" value="parB_part"/>
    <property type="match status" value="1"/>
</dbReference>
<evidence type="ECO:0000313" key="6">
    <source>
        <dbReference type="Proteomes" id="UP000179059"/>
    </source>
</evidence>
<dbReference type="FunFam" id="1.10.10.2830:FF:000001">
    <property type="entry name" value="Chromosome partitioning protein ParB"/>
    <property type="match status" value="1"/>
</dbReference>
<dbReference type="SUPFAM" id="SSF110849">
    <property type="entry name" value="ParB/Sulfiredoxin"/>
    <property type="match status" value="1"/>
</dbReference>
<gene>
    <name evidence="5" type="ORF">A2855_02630</name>
</gene>
<evidence type="ECO:0000256" key="3">
    <source>
        <dbReference type="ARBA" id="ARBA00023125"/>
    </source>
</evidence>
<dbReference type="Gene3D" id="1.10.10.2830">
    <property type="match status" value="1"/>
</dbReference>
<comment type="similarity">
    <text evidence="1">Belongs to the ParB family.</text>
</comment>
<keyword evidence="3" id="KW-0238">DNA-binding</keyword>
<dbReference type="InterPro" id="IPR041468">
    <property type="entry name" value="HTH_ParB/Spo0J"/>
</dbReference>
<dbReference type="GO" id="GO:0045881">
    <property type="term" value="P:positive regulation of sporulation resulting in formation of a cellular spore"/>
    <property type="evidence" value="ECO:0007669"/>
    <property type="project" value="TreeGrafter"/>
</dbReference>
<evidence type="ECO:0000256" key="1">
    <source>
        <dbReference type="ARBA" id="ARBA00006295"/>
    </source>
</evidence>
<sequence length="287" mass="32150">MEAVAARFAAKPISKHRSSEAVFYLEADKIKPNPQQPRRHFDDEALTELAASIREFGIIQPLVVTKIETEVPTGTAVEYELIAGERRLMAAKLAGLERVPAIVRTVNVARERLELAVIENLQRENLNPIEMARAFVRLQEEFRMTQREIATRLGKSREVVANTMRLLDLPGYIQEAVAKGQVGESHARLLLAIEDAPAQQALFHDLLNQHLTTRELRRRTAFVGRKEPIPPAGEASPELKQYEEKLKSELGAPVSIRQSGAGGKITIDFYSPEELAQIVERFRGDGM</sequence>
<dbReference type="Proteomes" id="UP000179059">
    <property type="component" value="Unassembled WGS sequence"/>
</dbReference>
<evidence type="ECO:0000256" key="2">
    <source>
        <dbReference type="ARBA" id="ARBA00022829"/>
    </source>
</evidence>
<dbReference type="STRING" id="1798647.A2855_02630"/>
<dbReference type="Gene3D" id="3.90.1530.30">
    <property type="match status" value="1"/>
</dbReference>